<evidence type="ECO:0000313" key="4">
    <source>
        <dbReference type="EMBL" id="EFN59218.1"/>
    </source>
</evidence>
<dbReference type="Gene3D" id="3.40.30.10">
    <property type="entry name" value="Glutaredoxin"/>
    <property type="match status" value="1"/>
</dbReference>
<keyword evidence="2" id="KW-1133">Transmembrane helix</keyword>
<feature type="transmembrane region" description="Helical" evidence="2">
    <location>
        <begin position="12"/>
        <end position="31"/>
    </location>
</feature>
<sequence>MGLFSQRAAGWRRFLAPYYAYSAVLIASYWLTRSWFLSHGGHAKYTHVYHTGALFQKERFAVTLLAMALAIKYWRRQSLDSFLSDALTYSKSLVVLMVWYMDWRISVYYVLLFLVMYLVFPQPIFQGASAVEQFTPASFQSMVAENPQPGLTWLVEFYAPWAPPCIHLEPVFAELSLKFTTPQLRFGKVDVSRWPQLAKQHKVAVYGTLPQLPTFISFKGGKEEGRIPHVFPDGSVATIKIRREDIVTAFALDEFLEEAKKAEGKKKAAAPARGAGGGSAKKKH</sequence>
<keyword evidence="2" id="KW-0472">Membrane</keyword>
<gene>
    <name evidence="4" type="ORF">CHLNCDRAFT_59562</name>
</gene>
<dbReference type="FunCoup" id="E1Z3Q8">
    <property type="interactions" value="1321"/>
</dbReference>
<feature type="region of interest" description="Disordered" evidence="1">
    <location>
        <begin position="262"/>
        <end position="284"/>
    </location>
</feature>
<dbReference type="InParanoid" id="E1Z3Q8"/>
<dbReference type="Proteomes" id="UP000008141">
    <property type="component" value="Unassembled WGS sequence"/>
</dbReference>
<protein>
    <recommendedName>
        <fullName evidence="3">Thioredoxin domain-containing protein</fullName>
    </recommendedName>
</protein>
<dbReference type="GO" id="GO:0005737">
    <property type="term" value="C:cytoplasm"/>
    <property type="evidence" value="ECO:0007669"/>
    <property type="project" value="TreeGrafter"/>
</dbReference>
<dbReference type="InterPro" id="IPR036249">
    <property type="entry name" value="Thioredoxin-like_sf"/>
</dbReference>
<dbReference type="GO" id="GO:0015035">
    <property type="term" value="F:protein-disulfide reductase activity"/>
    <property type="evidence" value="ECO:0007669"/>
    <property type="project" value="TreeGrafter"/>
</dbReference>
<dbReference type="PROSITE" id="PS51352">
    <property type="entry name" value="THIOREDOXIN_2"/>
    <property type="match status" value="1"/>
</dbReference>
<dbReference type="SUPFAM" id="SSF52833">
    <property type="entry name" value="Thioredoxin-like"/>
    <property type="match status" value="1"/>
</dbReference>
<dbReference type="AlphaFoldDB" id="E1Z3Q8"/>
<dbReference type="RefSeq" id="XP_005851320.1">
    <property type="nucleotide sequence ID" value="XM_005851258.1"/>
</dbReference>
<dbReference type="PANTHER" id="PTHR45663">
    <property type="entry name" value="GEO12009P1"/>
    <property type="match status" value="1"/>
</dbReference>
<dbReference type="eggNOG" id="KOG0914">
    <property type="taxonomic scope" value="Eukaryota"/>
</dbReference>
<evidence type="ECO:0000313" key="5">
    <source>
        <dbReference type="Proteomes" id="UP000008141"/>
    </source>
</evidence>
<dbReference type="InterPro" id="IPR013766">
    <property type="entry name" value="Thioredoxin_domain"/>
</dbReference>
<organism evidence="5">
    <name type="scientific">Chlorella variabilis</name>
    <name type="common">Green alga</name>
    <dbReference type="NCBI Taxonomy" id="554065"/>
    <lineage>
        <taxon>Eukaryota</taxon>
        <taxon>Viridiplantae</taxon>
        <taxon>Chlorophyta</taxon>
        <taxon>core chlorophytes</taxon>
        <taxon>Trebouxiophyceae</taxon>
        <taxon>Chlorellales</taxon>
        <taxon>Chlorellaceae</taxon>
        <taxon>Chlorella clade</taxon>
        <taxon>Chlorella</taxon>
    </lineage>
</organism>
<dbReference type="EMBL" id="GL433836">
    <property type="protein sequence ID" value="EFN59218.1"/>
    <property type="molecule type" value="Genomic_DNA"/>
</dbReference>
<dbReference type="Pfam" id="PF00085">
    <property type="entry name" value="Thioredoxin"/>
    <property type="match status" value="1"/>
</dbReference>
<dbReference type="OrthoDB" id="20229at2759"/>
<proteinExistence type="predicted"/>
<feature type="domain" description="Thioredoxin" evidence="3">
    <location>
        <begin position="116"/>
        <end position="264"/>
    </location>
</feature>
<keyword evidence="5" id="KW-1185">Reference proteome</keyword>
<dbReference type="KEGG" id="cvr:CHLNCDRAFT_59562"/>
<evidence type="ECO:0000256" key="1">
    <source>
        <dbReference type="SAM" id="MobiDB-lite"/>
    </source>
</evidence>
<dbReference type="PANTHER" id="PTHR45663:SF11">
    <property type="entry name" value="GEO12009P1"/>
    <property type="match status" value="1"/>
</dbReference>
<feature type="compositionally biased region" description="Gly residues" evidence="1">
    <location>
        <begin position="274"/>
        <end position="284"/>
    </location>
</feature>
<evidence type="ECO:0000256" key="2">
    <source>
        <dbReference type="SAM" id="Phobius"/>
    </source>
</evidence>
<dbReference type="OMA" id="VIMIRTR"/>
<dbReference type="GeneID" id="17358943"/>
<name>E1Z3Q8_CHLVA</name>
<reference evidence="4 5" key="1">
    <citation type="journal article" date="2010" name="Plant Cell">
        <title>The Chlorella variabilis NC64A genome reveals adaptation to photosymbiosis, coevolution with viruses, and cryptic sex.</title>
        <authorList>
            <person name="Blanc G."/>
            <person name="Duncan G."/>
            <person name="Agarkova I."/>
            <person name="Borodovsky M."/>
            <person name="Gurnon J."/>
            <person name="Kuo A."/>
            <person name="Lindquist E."/>
            <person name="Lucas S."/>
            <person name="Pangilinan J."/>
            <person name="Polle J."/>
            <person name="Salamov A."/>
            <person name="Terry A."/>
            <person name="Yamada T."/>
            <person name="Dunigan D.D."/>
            <person name="Grigoriev I.V."/>
            <person name="Claverie J.M."/>
            <person name="Van Etten J.L."/>
        </authorList>
    </citation>
    <scope>NUCLEOTIDE SEQUENCE [LARGE SCALE GENOMIC DNA]</scope>
    <source>
        <strain evidence="4 5">NC64A</strain>
    </source>
</reference>
<accession>E1Z3Q8</accession>
<keyword evidence="2" id="KW-0812">Transmembrane</keyword>
<feature type="transmembrane region" description="Helical" evidence="2">
    <location>
        <begin position="107"/>
        <end position="125"/>
    </location>
</feature>
<evidence type="ECO:0000259" key="3">
    <source>
        <dbReference type="PROSITE" id="PS51352"/>
    </source>
</evidence>